<evidence type="ECO:0000313" key="2">
    <source>
        <dbReference type="EMBL" id="MFC6163333.1"/>
    </source>
</evidence>
<dbReference type="InterPro" id="IPR052909">
    <property type="entry name" value="Transposase_6_like"/>
</dbReference>
<organism evidence="2 3">
    <name type="scientific">Lactiplantibacillus dongliensis</name>
    <dbReference type="NCBI Taxonomy" id="2559919"/>
    <lineage>
        <taxon>Bacteria</taxon>
        <taxon>Bacillati</taxon>
        <taxon>Bacillota</taxon>
        <taxon>Bacilli</taxon>
        <taxon>Lactobacillales</taxon>
        <taxon>Lactobacillaceae</taxon>
        <taxon>Lactiplantibacillus</taxon>
    </lineage>
</organism>
<name>A0ABW1R0N6_9LACO</name>
<reference evidence="3" key="1">
    <citation type="journal article" date="2019" name="Int. J. Syst. Evol. Microbiol.">
        <title>The Global Catalogue of Microorganisms (GCM) 10K type strain sequencing project: providing services to taxonomists for standard genome sequencing and annotation.</title>
        <authorList>
            <consortium name="The Broad Institute Genomics Platform"/>
            <consortium name="The Broad Institute Genome Sequencing Center for Infectious Disease"/>
            <person name="Wu L."/>
            <person name="Ma J."/>
        </authorList>
    </citation>
    <scope>NUCLEOTIDE SEQUENCE [LARGE SCALE GENOMIC DNA]</scope>
    <source>
        <strain evidence="3">CCM 8932</strain>
    </source>
</reference>
<sequence>MTIPKRYELTDEQWNRIEPMFPAYRTGRPATIDNRTAFNGILWLMRSGAAWR</sequence>
<evidence type="ECO:0000259" key="1">
    <source>
        <dbReference type="Pfam" id="PF13340"/>
    </source>
</evidence>
<dbReference type="Proteomes" id="UP001596253">
    <property type="component" value="Unassembled WGS sequence"/>
</dbReference>
<dbReference type="InterPro" id="IPR025161">
    <property type="entry name" value="IS402-like_dom"/>
</dbReference>
<keyword evidence="3" id="KW-1185">Reference proteome</keyword>
<dbReference type="PANTHER" id="PTHR46637:SF1">
    <property type="entry name" value="BLL5188 PROTEIN"/>
    <property type="match status" value="1"/>
</dbReference>
<dbReference type="PANTHER" id="PTHR46637">
    <property type="entry name" value="TIS1421-TRANSPOSASE PROTEIN A"/>
    <property type="match status" value="1"/>
</dbReference>
<dbReference type="RefSeq" id="WP_379852419.1">
    <property type="nucleotide sequence ID" value="NZ_JBHSSD010000007.1"/>
</dbReference>
<feature type="domain" description="Insertion element IS402-like" evidence="1">
    <location>
        <begin position="9"/>
        <end position="52"/>
    </location>
</feature>
<gene>
    <name evidence="2" type="ORF">ACFP3T_01435</name>
</gene>
<dbReference type="EMBL" id="JBHSSD010000007">
    <property type="protein sequence ID" value="MFC6163333.1"/>
    <property type="molecule type" value="Genomic_DNA"/>
</dbReference>
<evidence type="ECO:0000313" key="3">
    <source>
        <dbReference type="Proteomes" id="UP001596253"/>
    </source>
</evidence>
<protein>
    <submittedName>
        <fullName evidence="2">Transposase</fullName>
    </submittedName>
</protein>
<dbReference type="Pfam" id="PF13340">
    <property type="entry name" value="DUF4096"/>
    <property type="match status" value="1"/>
</dbReference>
<accession>A0ABW1R0N6</accession>
<proteinExistence type="predicted"/>
<comment type="caution">
    <text evidence="2">The sequence shown here is derived from an EMBL/GenBank/DDBJ whole genome shotgun (WGS) entry which is preliminary data.</text>
</comment>
<feature type="non-terminal residue" evidence="2">
    <location>
        <position position="52"/>
    </location>
</feature>